<protein>
    <submittedName>
        <fullName evidence="1">Uncharacterized protein</fullName>
    </submittedName>
</protein>
<gene>
    <name evidence="1" type="ORF">GCM10020221_26770</name>
</gene>
<dbReference type="EMBL" id="BAAAXZ010000102">
    <property type="protein sequence ID" value="GAA2929609.1"/>
    <property type="molecule type" value="Genomic_DNA"/>
</dbReference>
<name>A0ABP6JEL4_STRTU</name>
<evidence type="ECO:0000313" key="2">
    <source>
        <dbReference type="Proteomes" id="UP001501102"/>
    </source>
</evidence>
<dbReference type="Proteomes" id="UP001501102">
    <property type="component" value="Unassembled WGS sequence"/>
</dbReference>
<keyword evidence="2" id="KW-1185">Reference proteome</keyword>
<accession>A0ABP6JEL4</accession>
<sequence length="76" mass="8265">MVFDASVDLDELVDLAGTVKAVGPNPSGHYERYVNVGRLIGVTSEKTGGKPASWFLLAQDKWGSVRTMYPIEKPAK</sequence>
<reference evidence="2" key="1">
    <citation type="journal article" date="2019" name="Int. J. Syst. Evol. Microbiol.">
        <title>The Global Catalogue of Microorganisms (GCM) 10K type strain sequencing project: providing services to taxonomists for standard genome sequencing and annotation.</title>
        <authorList>
            <consortium name="The Broad Institute Genomics Platform"/>
            <consortium name="The Broad Institute Genome Sequencing Center for Infectious Disease"/>
            <person name="Wu L."/>
            <person name="Ma J."/>
        </authorList>
    </citation>
    <scope>NUCLEOTIDE SEQUENCE [LARGE SCALE GENOMIC DNA]</scope>
    <source>
        <strain evidence="2">JCM 4087</strain>
    </source>
</reference>
<organism evidence="1 2">
    <name type="scientific">Streptomyces thioluteus</name>
    <dbReference type="NCBI Taxonomy" id="66431"/>
    <lineage>
        <taxon>Bacteria</taxon>
        <taxon>Bacillati</taxon>
        <taxon>Actinomycetota</taxon>
        <taxon>Actinomycetes</taxon>
        <taxon>Kitasatosporales</taxon>
        <taxon>Streptomycetaceae</taxon>
        <taxon>Streptomyces</taxon>
    </lineage>
</organism>
<evidence type="ECO:0000313" key="1">
    <source>
        <dbReference type="EMBL" id="GAA2929609.1"/>
    </source>
</evidence>
<proteinExistence type="predicted"/>
<dbReference type="RefSeq" id="WP_344963298.1">
    <property type="nucleotide sequence ID" value="NZ_BAAAXZ010000102.1"/>
</dbReference>
<comment type="caution">
    <text evidence="1">The sequence shown here is derived from an EMBL/GenBank/DDBJ whole genome shotgun (WGS) entry which is preliminary data.</text>
</comment>